<feature type="domain" description="Peptidase S54 rhomboid" evidence="10">
    <location>
        <begin position="354"/>
        <end position="495"/>
    </location>
</feature>
<gene>
    <name evidence="11" type="ORF">EJ04DRAFT_418217</name>
</gene>
<dbReference type="InterPro" id="IPR035952">
    <property type="entry name" value="Rhomboid-like_sf"/>
</dbReference>
<feature type="region of interest" description="Disordered" evidence="8">
    <location>
        <begin position="1"/>
        <end position="23"/>
    </location>
</feature>
<dbReference type="Pfam" id="PF01694">
    <property type="entry name" value="Rhomboid"/>
    <property type="match status" value="1"/>
</dbReference>
<evidence type="ECO:0000256" key="8">
    <source>
        <dbReference type="SAM" id="MobiDB-lite"/>
    </source>
</evidence>
<evidence type="ECO:0000256" key="6">
    <source>
        <dbReference type="ARBA" id="ARBA00023136"/>
    </source>
</evidence>
<evidence type="ECO:0000313" key="11">
    <source>
        <dbReference type="EMBL" id="KAF2735253.1"/>
    </source>
</evidence>
<dbReference type="InterPro" id="IPR050925">
    <property type="entry name" value="Rhomboid_protease_S54"/>
</dbReference>
<dbReference type="Gene3D" id="1.20.1540.10">
    <property type="entry name" value="Rhomboid-like"/>
    <property type="match status" value="1"/>
</dbReference>
<evidence type="ECO:0000256" key="1">
    <source>
        <dbReference type="ARBA" id="ARBA00004141"/>
    </source>
</evidence>
<feature type="transmembrane region" description="Helical" evidence="9">
    <location>
        <begin position="480"/>
        <end position="499"/>
    </location>
</feature>
<dbReference type="Proteomes" id="UP000799444">
    <property type="component" value="Unassembled WGS sequence"/>
</dbReference>
<keyword evidence="12" id="KW-1185">Reference proteome</keyword>
<feature type="transmembrane region" description="Helical" evidence="9">
    <location>
        <begin position="421"/>
        <end position="439"/>
    </location>
</feature>
<dbReference type="PANTHER" id="PTHR43731:SF14">
    <property type="entry name" value="PRESENILIN-ASSOCIATED RHOMBOID-LIKE PROTEIN, MITOCHONDRIAL"/>
    <property type="match status" value="1"/>
</dbReference>
<evidence type="ECO:0000256" key="5">
    <source>
        <dbReference type="ARBA" id="ARBA00022989"/>
    </source>
</evidence>
<accession>A0A9P4V3K2</accession>
<dbReference type="AlphaFoldDB" id="A0A9P4V3K2"/>
<feature type="transmembrane region" description="Helical" evidence="9">
    <location>
        <begin position="391"/>
        <end position="409"/>
    </location>
</feature>
<keyword evidence="6 9" id="KW-0472">Membrane</keyword>
<evidence type="ECO:0000259" key="10">
    <source>
        <dbReference type="Pfam" id="PF01694"/>
    </source>
</evidence>
<evidence type="ECO:0000256" key="4">
    <source>
        <dbReference type="ARBA" id="ARBA00022801"/>
    </source>
</evidence>
<dbReference type="SUPFAM" id="SSF144091">
    <property type="entry name" value="Rhomboid-like"/>
    <property type="match status" value="1"/>
</dbReference>
<comment type="subcellular location">
    <subcellularLocation>
        <location evidence="1">Membrane</location>
        <topology evidence="1">Multi-pass membrane protein</topology>
    </subcellularLocation>
</comment>
<name>A0A9P4V3K2_9PLEO</name>
<feature type="transmembrane region" description="Helical" evidence="9">
    <location>
        <begin position="274"/>
        <end position="292"/>
    </location>
</feature>
<evidence type="ECO:0000256" key="7">
    <source>
        <dbReference type="SAM" id="Coils"/>
    </source>
</evidence>
<evidence type="ECO:0000256" key="2">
    <source>
        <dbReference type="ARBA" id="ARBA00009045"/>
    </source>
</evidence>
<sequence length="503" mass="56928">RSFSSTPRIHADVSNPPEPYNPKLEHQKKRIIRIGPLPSGDLDITTLQDIFGPKISRTEGNHVLRILHHRRTSGSLADYGVDNLGRKYPNVKKANATKALKWLRETLPIDEARAAQEWAEKEANRISYELWLADPDNADSKYNDPAQVYLKQQQAEEEAGLGEQRIGILHVGPSQFERNIEQKRRERLEAMAKKAEEKEKIQAEEEMKIATGEYVRSPHGMQLIKPGQKTYLDPFGREHVDRRDEYQKFYQEKAESPFKSEEEMLQKTTLAQRLYPMTAFVFFICVLSYGFGHYYTPPDRSYRVLPELSPTTATLVAITAANVLVCVLWRVKPMWPVLTRYMMHVPGYPHPIQAIGNIFSHIQYEHLLGNMMFFLLIGSACHDLVGRGVFLGTYFSAGAVGTLVSLYWANLGRGVITAHSVGASAAVWGVAALYCLLTERDRIKIPYAGEFSFYPQVLFAGFLAVEVYGMVRRSHKTMDYASHLGGYATGAAVVAWLKLNGFK</sequence>
<protein>
    <recommendedName>
        <fullName evidence="10">Peptidase S54 rhomboid domain-containing protein</fullName>
    </recommendedName>
</protein>
<dbReference type="EMBL" id="ML996138">
    <property type="protein sequence ID" value="KAF2735253.1"/>
    <property type="molecule type" value="Genomic_DNA"/>
</dbReference>
<dbReference type="GO" id="GO:0016020">
    <property type="term" value="C:membrane"/>
    <property type="evidence" value="ECO:0007669"/>
    <property type="project" value="UniProtKB-SubCell"/>
</dbReference>
<keyword evidence="5 9" id="KW-1133">Transmembrane helix</keyword>
<keyword evidence="4" id="KW-0378">Hydrolase</keyword>
<evidence type="ECO:0000256" key="9">
    <source>
        <dbReference type="SAM" id="Phobius"/>
    </source>
</evidence>
<dbReference type="GO" id="GO:0006465">
    <property type="term" value="P:signal peptide processing"/>
    <property type="evidence" value="ECO:0007669"/>
    <property type="project" value="TreeGrafter"/>
</dbReference>
<dbReference type="PANTHER" id="PTHR43731">
    <property type="entry name" value="RHOMBOID PROTEASE"/>
    <property type="match status" value="1"/>
</dbReference>
<evidence type="ECO:0000256" key="3">
    <source>
        <dbReference type="ARBA" id="ARBA00022692"/>
    </source>
</evidence>
<dbReference type="InterPro" id="IPR022764">
    <property type="entry name" value="Peptidase_S54_rhomboid_dom"/>
</dbReference>
<reference evidence="11" key="1">
    <citation type="journal article" date="2020" name="Stud. Mycol.">
        <title>101 Dothideomycetes genomes: a test case for predicting lifestyles and emergence of pathogens.</title>
        <authorList>
            <person name="Haridas S."/>
            <person name="Albert R."/>
            <person name="Binder M."/>
            <person name="Bloem J."/>
            <person name="Labutti K."/>
            <person name="Salamov A."/>
            <person name="Andreopoulos B."/>
            <person name="Baker S."/>
            <person name="Barry K."/>
            <person name="Bills G."/>
            <person name="Bluhm B."/>
            <person name="Cannon C."/>
            <person name="Castanera R."/>
            <person name="Culley D."/>
            <person name="Daum C."/>
            <person name="Ezra D."/>
            <person name="Gonzalez J."/>
            <person name="Henrissat B."/>
            <person name="Kuo A."/>
            <person name="Liang C."/>
            <person name="Lipzen A."/>
            <person name="Lutzoni F."/>
            <person name="Magnuson J."/>
            <person name="Mondo S."/>
            <person name="Nolan M."/>
            <person name="Ohm R."/>
            <person name="Pangilinan J."/>
            <person name="Park H.-J."/>
            <person name="Ramirez L."/>
            <person name="Alfaro M."/>
            <person name="Sun H."/>
            <person name="Tritt A."/>
            <person name="Yoshinaga Y."/>
            <person name="Zwiers L.-H."/>
            <person name="Turgeon B."/>
            <person name="Goodwin S."/>
            <person name="Spatafora J."/>
            <person name="Crous P."/>
            <person name="Grigoriev I."/>
        </authorList>
    </citation>
    <scope>NUCLEOTIDE SEQUENCE</scope>
    <source>
        <strain evidence="11">CBS 125425</strain>
    </source>
</reference>
<feature type="non-terminal residue" evidence="11">
    <location>
        <position position="1"/>
    </location>
</feature>
<dbReference type="OrthoDB" id="10260614at2759"/>
<comment type="caution">
    <text evidence="11">The sequence shown here is derived from an EMBL/GenBank/DDBJ whole genome shotgun (WGS) entry which is preliminary data.</text>
</comment>
<keyword evidence="3 9" id="KW-0812">Transmembrane</keyword>
<feature type="transmembrane region" description="Helical" evidence="9">
    <location>
        <begin position="451"/>
        <end position="468"/>
    </location>
</feature>
<organism evidence="11 12">
    <name type="scientific">Polyplosphaeria fusca</name>
    <dbReference type="NCBI Taxonomy" id="682080"/>
    <lineage>
        <taxon>Eukaryota</taxon>
        <taxon>Fungi</taxon>
        <taxon>Dikarya</taxon>
        <taxon>Ascomycota</taxon>
        <taxon>Pezizomycotina</taxon>
        <taxon>Dothideomycetes</taxon>
        <taxon>Pleosporomycetidae</taxon>
        <taxon>Pleosporales</taxon>
        <taxon>Tetraplosphaeriaceae</taxon>
        <taxon>Polyplosphaeria</taxon>
    </lineage>
</organism>
<feature type="transmembrane region" description="Helical" evidence="9">
    <location>
        <begin position="312"/>
        <end position="331"/>
    </location>
</feature>
<evidence type="ECO:0000313" key="12">
    <source>
        <dbReference type="Proteomes" id="UP000799444"/>
    </source>
</evidence>
<keyword evidence="7" id="KW-0175">Coiled coil</keyword>
<proteinExistence type="inferred from homology"/>
<feature type="non-terminal residue" evidence="11">
    <location>
        <position position="503"/>
    </location>
</feature>
<feature type="coiled-coil region" evidence="7">
    <location>
        <begin position="178"/>
        <end position="213"/>
    </location>
</feature>
<dbReference type="GO" id="GO:0004252">
    <property type="term" value="F:serine-type endopeptidase activity"/>
    <property type="evidence" value="ECO:0007669"/>
    <property type="project" value="InterPro"/>
</dbReference>
<comment type="similarity">
    <text evidence="2">Belongs to the peptidase S54 family.</text>
</comment>